<gene>
    <name evidence="1" type="ORF">M430DRAFT_18780</name>
</gene>
<evidence type="ECO:0000313" key="1">
    <source>
        <dbReference type="EMBL" id="PSS20627.1"/>
    </source>
</evidence>
<accession>A0A2T3B4R3</accession>
<organism evidence="1 2">
    <name type="scientific">Amorphotheca resinae ATCC 22711</name>
    <dbReference type="NCBI Taxonomy" id="857342"/>
    <lineage>
        <taxon>Eukaryota</taxon>
        <taxon>Fungi</taxon>
        <taxon>Dikarya</taxon>
        <taxon>Ascomycota</taxon>
        <taxon>Pezizomycotina</taxon>
        <taxon>Leotiomycetes</taxon>
        <taxon>Helotiales</taxon>
        <taxon>Amorphothecaceae</taxon>
        <taxon>Amorphotheca</taxon>
    </lineage>
</organism>
<proteinExistence type="predicted"/>
<dbReference type="InParanoid" id="A0A2T3B4R3"/>
<dbReference type="GeneID" id="36572031"/>
<keyword evidence="2" id="KW-1185">Reference proteome</keyword>
<dbReference type="EMBL" id="KZ679010">
    <property type="protein sequence ID" value="PSS20627.1"/>
    <property type="molecule type" value="Genomic_DNA"/>
</dbReference>
<name>A0A2T3B4R3_AMORE</name>
<dbReference type="AlphaFoldDB" id="A0A2T3B4R3"/>
<dbReference type="Proteomes" id="UP000241818">
    <property type="component" value="Unassembled WGS sequence"/>
</dbReference>
<reference evidence="1 2" key="1">
    <citation type="journal article" date="2018" name="New Phytol.">
        <title>Comparative genomics and transcriptomics depict ericoid mycorrhizal fungi as versatile saprotrophs and plant mutualists.</title>
        <authorList>
            <person name="Martino E."/>
            <person name="Morin E."/>
            <person name="Grelet G.A."/>
            <person name="Kuo A."/>
            <person name="Kohler A."/>
            <person name="Daghino S."/>
            <person name="Barry K.W."/>
            <person name="Cichocki N."/>
            <person name="Clum A."/>
            <person name="Dockter R.B."/>
            <person name="Hainaut M."/>
            <person name="Kuo R.C."/>
            <person name="LaButti K."/>
            <person name="Lindahl B.D."/>
            <person name="Lindquist E.A."/>
            <person name="Lipzen A."/>
            <person name="Khouja H.R."/>
            <person name="Magnuson J."/>
            <person name="Murat C."/>
            <person name="Ohm R.A."/>
            <person name="Singer S.W."/>
            <person name="Spatafora J.W."/>
            <person name="Wang M."/>
            <person name="Veneault-Fourrey C."/>
            <person name="Henrissat B."/>
            <person name="Grigoriev I.V."/>
            <person name="Martin F.M."/>
            <person name="Perotto S."/>
        </authorList>
    </citation>
    <scope>NUCLEOTIDE SEQUENCE [LARGE SCALE GENOMIC DNA]</scope>
    <source>
        <strain evidence="1 2">ATCC 22711</strain>
    </source>
</reference>
<protein>
    <submittedName>
        <fullName evidence="1">Uncharacterized protein</fullName>
    </submittedName>
</protein>
<sequence length="183" mass="20598">MTADIVGEAANTLYRVARQTADGNPGRSGDATRRLLQEMYDAKIEEEEANPGPDDWDGYHDTDEDDKHLAAEWAQFIFGIVWAVFTSRIIRRRFCMHSKCSESKSLSFSTVIVIFNSHCHSNSHCQLIFTLYLFTTKIICKEVCIIARKVCLKPDLVIDGRLGVTTAINATKPPDKALEVEDE</sequence>
<dbReference type="RefSeq" id="XP_024721897.1">
    <property type="nucleotide sequence ID" value="XM_024863950.1"/>
</dbReference>
<evidence type="ECO:0000313" key="2">
    <source>
        <dbReference type="Proteomes" id="UP000241818"/>
    </source>
</evidence>